<feature type="compositionally biased region" description="Low complexity" evidence="2">
    <location>
        <begin position="129"/>
        <end position="139"/>
    </location>
</feature>
<dbReference type="OrthoDB" id="6159259at2759"/>
<evidence type="ECO:0000256" key="2">
    <source>
        <dbReference type="SAM" id="MobiDB-lite"/>
    </source>
</evidence>
<dbReference type="GO" id="GO:0005737">
    <property type="term" value="C:cytoplasm"/>
    <property type="evidence" value="ECO:0007669"/>
    <property type="project" value="TreeGrafter"/>
</dbReference>
<dbReference type="PANTHER" id="PTHR15481">
    <property type="entry name" value="RIBONUCLEIC ACID BINDING PROTEIN S1"/>
    <property type="match status" value="1"/>
</dbReference>
<dbReference type="GO" id="GO:0061574">
    <property type="term" value="C:ASAP complex"/>
    <property type="evidence" value="ECO:0007669"/>
    <property type="project" value="TreeGrafter"/>
</dbReference>
<evidence type="ECO:0000313" key="4">
    <source>
        <dbReference type="EMBL" id="VDP09993.1"/>
    </source>
</evidence>
<evidence type="ECO:0000256" key="1">
    <source>
        <dbReference type="ARBA" id="ARBA00022884"/>
    </source>
</evidence>
<dbReference type="SUPFAM" id="SSF54928">
    <property type="entry name" value="RNA-binding domain, RBD"/>
    <property type="match status" value="1"/>
</dbReference>
<feature type="region of interest" description="Disordered" evidence="2">
    <location>
        <begin position="112"/>
        <end position="188"/>
    </location>
</feature>
<dbReference type="EMBL" id="UZAH01030286">
    <property type="protein sequence ID" value="VDP09993.1"/>
    <property type="molecule type" value="Genomic_DNA"/>
</dbReference>
<evidence type="ECO:0000259" key="3">
    <source>
        <dbReference type="Pfam" id="PF00076"/>
    </source>
</evidence>
<name>A0A3P8ELV7_HELPZ</name>
<dbReference type="WBParaSite" id="HPBE_0001783101-mRNA-1">
    <property type="protein sequence ID" value="HPBE_0001783101-mRNA-1"/>
    <property type="gene ID" value="HPBE_0001783101"/>
</dbReference>
<keyword evidence="5" id="KW-1185">Reference proteome</keyword>
<organism evidence="4">
    <name type="scientific">Heligmosomoides polygyrus</name>
    <name type="common">Parasitic roundworm</name>
    <dbReference type="NCBI Taxonomy" id="6339"/>
    <lineage>
        <taxon>Eukaryota</taxon>
        <taxon>Metazoa</taxon>
        <taxon>Ecdysozoa</taxon>
        <taxon>Nematoda</taxon>
        <taxon>Chromadorea</taxon>
        <taxon>Rhabditida</taxon>
        <taxon>Rhabditina</taxon>
        <taxon>Rhabditomorpha</taxon>
        <taxon>Strongyloidea</taxon>
        <taxon>Heligmosomidae</taxon>
        <taxon>Heligmosomoides</taxon>
    </lineage>
</organism>
<keyword evidence="1" id="KW-0694">RNA-binding</keyword>
<reference evidence="4 5" key="1">
    <citation type="submission" date="2018-11" db="EMBL/GenBank/DDBJ databases">
        <authorList>
            <consortium name="Pathogen Informatics"/>
        </authorList>
    </citation>
    <scope>NUCLEOTIDE SEQUENCE [LARGE SCALE GENOMIC DNA]</scope>
</reference>
<gene>
    <name evidence="4" type="ORF">HPBE_LOCUS17830</name>
</gene>
<dbReference type="InterPro" id="IPR000504">
    <property type="entry name" value="RRM_dom"/>
</dbReference>
<proteinExistence type="predicted"/>
<dbReference type="GO" id="GO:0003723">
    <property type="term" value="F:RNA binding"/>
    <property type="evidence" value="ECO:0007669"/>
    <property type="project" value="UniProtKB-KW"/>
</dbReference>
<dbReference type="InterPro" id="IPR012677">
    <property type="entry name" value="Nucleotide-bd_a/b_plait_sf"/>
</dbReference>
<feature type="compositionally biased region" description="Basic residues" evidence="2">
    <location>
        <begin position="158"/>
        <end position="171"/>
    </location>
</feature>
<evidence type="ECO:0000313" key="5">
    <source>
        <dbReference type="Proteomes" id="UP000050761"/>
    </source>
</evidence>
<accession>A0A3P8ELV7</accession>
<dbReference type="AlphaFoldDB" id="A0A3P8ELV7"/>
<dbReference type="GO" id="GO:0000398">
    <property type="term" value="P:mRNA splicing, via spliceosome"/>
    <property type="evidence" value="ECO:0007669"/>
    <property type="project" value="TreeGrafter"/>
</dbReference>
<dbReference type="InterPro" id="IPR035979">
    <property type="entry name" value="RBD_domain_sf"/>
</dbReference>
<sequence length="206" mass="23350">MRHPRVLCTQYGKVVRAKIYTSKKQSTSACYGYVTMADSASAEKAAAGMHKTQIKSRTISVEKVEMLITRLSVEQLAMVKTYQRGPRRVANSRSRSLMDPLRLISQPSLPQRIGRKCRTQPTATPPRNATARRVPAAGRRTPRRRRPTRLRAATPRQRPQRRRPLRQHRSATRLVASERGTTKKGGRRTALDATVVRDAFSHRSLE</sequence>
<dbReference type="GO" id="GO:0005654">
    <property type="term" value="C:nucleoplasm"/>
    <property type="evidence" value="ECO:0007669"/>
    <property type="project" value="TreeGrafter"/>
</dbReference>
<evidence type="ECO:0000313" key="6">
    <source>
        <dbReference type="WBParaSite" id="HPBE_0001783101-mRNA-1"/>
    </source>
</evidence>
<feature type="compositionally biased region" description="Basic residues" evidence="2">
    <location>
        <begin position="140"/>
        <end position="149"/>
    </location>
</feature>
<dbReference type="Pfam" id="PF00076">
    <property type="entry name" value="RRM_1"/>
    <property type="match status" value="1"/>
</dbReference>
<dbReference type="PANTHER" id="PTHR15481:SF5">
    <property type="entry name" value="SQUAMOUS CELL CARCINOMA ANTIGEN RECOGNIZED BY T-CELLS 3"/>
    <property type="match status" value="1"/>
</dbReference>
<dbReference type="Gene3D" id="3.30.70.330">
    <property type="match status" value="1"/>
</dbReference>
<dbReference type="Proteomes" id="UP000050761">
    <property type="component" value="Unassembled WGS sequence"/>
</dbReference>
<reference evidence="6" key="2">
    <citation type="submission" date="2019-09" db="UniProtKB">
        <authorList>
            <consortium name="WormBaseParasite"/>
        </authorList>
    </citation>
    <scope>IDENTIFICATION</scope>
</reference>
<feature type="domain" description="RRM" evidence="3">
    <location>
        <begin position="7"/>
        <end position="59"/>
    </location>
</feature>
<protein>
    <submittedName>
        <fullName evidence="6">RRM domain-containing protein</fullName>
    </submittedName>
</protein>